<dbReference type="Pfam" id="PF00589">
    <property type="entry name" value="Phage_integrase"/>
    <property type="match status" value="1"/>
</dbReference>
<dbReference type="InterPro" id="IPR011010">
    <property type="entry name" value="DNA_brk_join_enz"/>
</dbReference>
<evidence type="ECO:0000256" key="2">
    <source>
        <dbReference type="ARBA" id="ARBA00023125"/>
    </source>
</evidence>
<feature type="domain" description="Tyr recombinase" evidence="6">
    <location>
        <begin position="185"/>
        <end position="442"/>
    </location>
</feature>
<reference evidence="8 9" key="1">
    <citation type="submission" date="2016-01" db="EMBL/GenBank/DDBJ databases">
        <title>The new phylogeny of the genus Mycobacterium.</title>
        <authorList>
            <person name="Tarcisio F."/>
            <person name="Conor M."/>
            <person name="Antonella G."/>
            <person name="Elisabetta G."/>
            <person name="Giulia F.S."/>
            <person name="Sara T."/>
            <person name="Anna F."/>
            <person name="Clotilde B."/>
            <person name="Roberto B."/>
            <person name="Veronica D.S."/>
            <person name="Fabio R."/>
            <person name="Monica P."/>
            <person name="Olivier J."/>
            <person name="Enrico T."/>
            <person name="Nicola S."/>
        </authorList>
    </citation>
    <scope>NUCLEOTIDE SEQUENCE [LARGE SCALE GENOMIC DNA]</scope>
    <source>
        <strain evidence="8 9">DSM 44616</strain>
    </source>
</reference>
<accession>A0AAJ3NQL1</accession>
<dbReference type="Gene3D" id="1.10.443.10">
    <property type="entry name" value="Intergrase catalytic core"/>
    <property type="match status" value="1"/>
</dbReference>
<dbReference type="EMBL" id="LQPR01000033">
    <property type="protein sequence ID" value="ORW71170.1"/>
    <property type="molecule type" value="Genomic_DNA"/>
</dbReference>
<dbReference type="InterPro" id="IPR002104">
    <property type="entry name" value="Integrase_catalytic"/>
</dbReference>
<feature type="region of interest" description="Disordered" evidence="5">
    <location>
        <begin position="1"/>
        <end position="32"/>
    </location>
</feature>
<evidence type="ECO:0000256" key="4">
    <source>
        <dbReference type="PROSITE-ProRule" id="PRU01248"/>
    </source>
</evidence>
<dbReference type="PROSITE" id="PS51898">
    <property type="entry name" value="TYR_RECOMBINASE"/>
    <property type="match status" value="1"/>
</dbReference>
<dbReference type="AlphaFoldDB" id="A0AAJ3NQL1"/>
<dbReference type="InterPro" id="IPR044068">
    <property type="entry name" value="CB"/>
</dbReference>
<proteinExistence type="inferred from homology"/>
<feature type="domain" description="Core-binding (CB)" evidence="7">
    <location>
        <begin position="63"/>
        <end position="155"/>
    </location>
</feature>
<keyword evidence="9" id="KW-1185">Reference proteome</keyword>
<comment type="similarity">
    <text evidence="1">Belongs to the 'phage' integrase family.</text>
</comment>
<keyword evidence="2 4" id="KW-0238">DNA-binding</keyword>
<dbReference type="InterPro" id="IPR010998">
    <property type="entry name" value="Integrase_recombinase_N"/>
</dbReference>
<dbReference type="PANTHER" id="PTHR30349:SF64">
    <property type="entry name" value="PROPHAGE INTEGRASE INTD-RELATED"/>
    <property type="match status" value="1"/>
</dbReference>
<dbReference type="GO" id="GO:0006310">
    <property type="term" value="P:DNA recombination"/>
    <property type="evidence" value="ECO:0007669"/>
    <property type="project" value="UniProtKB-KW"/>
</dbReference>
<evidence type="ECO:0000259" key="7">
    <source>
        <dbReference type="PROSITE" id="PS51900"/>
    </source>
</evidence>
<evidence type="ECO:0000259" key="6">
    <source>
        <dbReference type="PROSITE" id="PS51898"/>
    </source>
</evidence>
<feature type="compositionally biased region" description="Basic and acidic residues" evidence="5">
    <location>
        <begin position="19"/>
        <end position="30"/>
    </location>
</feature>
<comment type="caution">
    <text evidence="8">The sequence shown here is derived from an EMBL/GenBank/DDBJ whole genome shotgun (WGS) entry which is preliminary data.</text>
</comment>
<evidence type="ECO:0000313" key="8">
    <source>
        <dbReference type="EMBL" id="ORW71170.1"/>
    </source>
</evidence>
<dbReference type="GO" id="GO:0015074">
    <property type="term" value="P:DNA integration"/>
    <property type="evidence" value="ECO:0007669"/>
    <property type="project" value="InterPro"/>
</dbReference>
<protein>
    <submittedName>
        <fullName evidence="8">Integrase</fullName>
    </submittedName>
</protein>
<dbReference type="InterPro" id="IPR013762">
    <property type="entry name" value="Integrase-like_cat_sf"/>
</dbReference>
<dbReference type="PROSITE" id="PS51900">
    <property type="entry name" value="CB"/>
    <property type="match status" value="1"/>
</dbReference>
<dbReference type="InterPro" id="IPR050090">
    <property type="entry name" value="Tyrosine_recombinase_XerCD"/>
</dbReference>
<gene>
    <name evidence="8" type="ORF">AWC23_14865</name>
</gene>
<evidence type="ECO:0000256" key="1">
    <source>
        <dbReference type="ARBA" id="ARBA00008857"/>
    </source>
</evidence>
<keyword evidence="3" id="KW-0233">DNA recombination</keyword>
<dbReference type="SUPFAM" id="SSF56349">
    <property type="entry name" value="DNA breaking-rejoining enzymes"/>
    <property type="match status" value="2"/>
</dbReference>
<dbReference type="Proteomes" id="UP000193387">
    <property type="component" value="Unassembled WGS sequence"/>
</dbReference>
<dbReference type="Gene3D" id="1.10.150.130">
    <property type="match status" value="1"/>
</dbReference>
<name>A0AAJ3NQL1_9MYCO</name>
<organism evidence="8 9">
    <name type="scientific">Mycobacterium saskatchewanense</name>
    <dbReference type="NCBI Taxonomy" id="220927"/>
    <lineage>
        <taxon>Bacteria</taxon>
        <taxon>Bacillati</taxon>
        <taxon>Actinomycetota</taxon>
        <taxon>Actinomycetes</taxon>
        <taxon>Mycobacteriales</taxon>
        <taxon>Mycobacteriaceae</taxon>
        <taxon>Mycobacterium</taxon>
        <taxon>Mycobacterium simiae complex</taxon>
    </lineage>
</organism>
<dbReference type="PANTHER" id="PTHR30349">
    <property type="entry name" value="PHAGE INTEGRASE-RELATED"/>
    <property type="match status" value="1"/>
</dbReference>
<sequence>MARTQKRITTSGTTRYVAKWRDPDGTDHSKGGFTNKKAAADYARNAESAAAQGIVFDPAKGKMLFRDAAAIWLESRKADTRNNAENHRYALAPAATRRGDGKTLGIDAVFGGYPLNKITREYIQAWVNRLTEAGKKPSTVRHAFWTVRMVMEQAVVDGRLAKNPAEHVKLPKERGAKGAKVGVVDRAQFLTAAQVSALVEATPWPYNVLVNLAAWSGLRAAELGGPQIQDIEVAPNGSMKVHVERTAAAHGLTKTDGSMRVVPVPGPTASLVRDYLTEHTRRHEPGAPLFPGMRLTTPRPTGVRSDAAAPGAATTAVKDAAPNATAKDRARRQVDALAELTVQDAEKRLVLDWTTPLRHPNFYKAVFRPAVLRANRAAGNVALPAGLRFHSLRHTYASLCAAVPSISVRQVAEWMGHANPTTTELVYTHLYAKADHDDEMAALGALAATPTNHGDNVIPLHG</sequence>
<dbReference type="RefSeq" id="WP_085256124.1">
    <property type="nucleotide sequence ID" value="NZ_AP022573.1"/>
</dbReference>
<evidence type="ECO:0000313" key="9">
    <source>
        <dbReference type="Proteomes" id="UP000193387"/>
    </source>
</evidence>
<evidence type="ECO:0000256" key="5">
    <source>
        <dbReference type="SAM" id="MobiDB-lite"/>
    </source>
</evidence>
<evidence type="ECO:0000256" key="3">
    <source>
        <dbReference type="ARBA" id="ARBA00023172"/>
    </source>
</evidence>
<dbReference type="GO" id="GO:0003677">
    <property type="term" value="F:DNA binding"/>
    <property type="evidence" value="ECO:0007669"/>
    <property type="project" value="UniProtKB-UniRule"/>
</dbReference>